<dbReference type="GO" id="GO:0005507">
    <property type="term" value="F:copper ion binding"/>
    <property type="evidence" value="ECO:0007669"/>
    <property type="project" value="InterPro"/>
</dbReference>
<organism>
    <name type="scientific">Solenopsis invicta</name>
    <name type="common">Red imported fire ant</name>
    <name type="synonym">Solenopsis wagneri</name>
    <dbReference type="NCBI Taxonomy" id="13686"/>
    <lineage>
        <taxon>Eukaryota</taxon>
        <taxon>Metazoa</taxon>
        <taxon>Ecdysozoa</taxon>
        <taxon>Arthropoda</taxon>
        <taxon>Hexapoda</taxon>
        <taxon>Insecta</taxon>
        <taxon>Pterygota</taxon>
        <taxon>Neoptera</taxon>
        <taxon>Endopterygota</taxon>
        <taxon>Hymenoptera</taxon>
        <taxon>Apocrita</taxon>
        <taxon>Aculeata</taxon>
        <taxon>Formicoidea</taxon>
        <taxon>Formicidae</taxon>
        <taxon>Myrmicinae</taxon>
        <taxon>Solenopsis</taxon>
    </lineage>
</organism>
<dbReference type="AlphaFoldDB" id="E9JAE7"/>
<feature type="non-terminal residue" evidence="3">
    <location>
        <position position="106"/>
    </location>
</feature>
<dbReference type="PROSITE" id="PS00080">
    <property type="entry name" value="MULTICOPPER_OXIDASE2"/>
    <property type="match status" value="1"/>
</dbReference>
<reference evidence="3" key="1">
    <citation type="journal article" date="2011" name="Proc. Natl. Acad. Sci. U.S.A.">
        <title>The genome of the fire ant Solenopsis invicta.</title>
        <authorList>
            <person name="Wurm Y."/>
            <person name="Wang J."/>
            <person name="Riba-Grognuz O."/>
            <person name="Corona M."/>
            <person name="Nygaard S."/>
            <person name="Hunt B.G."/>
            <person name="Ingram K.K."/>
            <person name="Falquet L."/>
            <person name="Nipitwattanaphon M."/>
            <person name="Gotzek D."/>
            <person name="Dijkstra M.B."/>
            <person name="Oettler J."/>
            <person name="Comtesse F."/>
            <person name="Shih C.J."/>
            <person name="Wu W.J."/>
            <person name="Yang C.C."/>
            <person name="Thomas J."/>
            <person name="Beaudoing E."/>
            <person name="Pradervand S."/>
            <person name="Flegel V."/>
            <person name="Cook E.D."/>
            <person name="Fabbretti R."/>
            <person name="Stockinger H."/>
            <person name="Long L."/>
            <person name="Farmerie W.G."/>
            <person name="Oakey J."/>
            <person name="Boomsma J.J."/>
            <person name="Pamilo P."/>
            <person name="Yi S.V."/>
            <person name="Heinze J."/>
            <person name="Goodisman M.A."/>
            <person name="Farinelli L."/>
            <person name="Harshman K."/>
            <person name="Hulo N."/>
            <person name="Cerutti L."/>
            <person name="Xenarios I."/>
            <person name="Shoemaker D."/>
            <person name="Keller L."/>
        </authorList>
    </citation>
    <scope>NUCLEOTIDE SEQUENCE [LARGE SCALE GENOMIC DNA]</scope>
</reference>
<dbReference type="InterPro" id="IPR002355">
    <property type="entry name" value="Cu_oxidase_Cu_BS"/>
</dbReference>
<dbReference type="EMBL" id="GL770221">
    <property type="protein sequence ID" value="EFZ10221.1"/>
    <property type="molecule type" value="Genomic_DNA"/>
</dbReference>
<feature type="domain" description="Plastocyanin-like" evidence="2">
    <location>
        <begin position="45"/>
        <end position="71"/>
    </location>
</feature>
<gene>
    <name evidence="3" type="ORF">SINV_15849</name>
</gene>
<dbReference type="HOGENOM" id="CLU_2229927_0_0_1"/>
<accession>E9JAE7</accession>
<feature type="non-terminal residue" evidence="3">
    <location>
        <position position="1"/>
    </location>
</feature>
<dbReference type="InterPro" id="IPR011706">
    <property type="entry name" value="Cu-oxidase_C"/>
</dbReference>
<evidence type="ECO:0000259" key="2">
    <source>
        <dbReference type="Pfam" id="PF07731"/>
    </source>
</evidence>
<evidence type="ECO:0000313" key="3">
    <source>
        <dbReference type="EMBL" id="EFZ10221.1"/>
    </source>
</evidence>
<keyword evidence="1" id="KW-0479">Metal-binding</keyword>
<dbReference type="Pfam" id="PF07731">
    <property type="entry name" value="Cu-oxidase_2"/>
    <property type="match status" value="1"/>
</dbReference>
<dbReference type="GO" id="GO:0016491">
    <property type="term" value="F:oxidoreductase activity"/>
    <property type="evidence" value="ECO:0007669"/>
    <property type="project" value="InterPro"/>
</dbReference>
<name>E9JAE7_SOLIN</name>
<proteinExistence type="predicted"/>
<protein>
    <recommendedName>
        <fullName evidence="2">Plastocyanin-like domain-containing protein</fullName>
    </recommendedName>
</protein>
<dbReference type="SUPFAM" id="SSF49503">
    <property type="entry name" value="Cupredoxins"/>
    <property type="match status" value="1"/>
</dbReference>
<sequence length="106" mass="12744">ELIMGFIFCLTHFFDPFIDNICQGQGCQRLFPFCGHLPIFNIYTYNLSWWFFHCHFTWHTATGMNVVLHVGTEYDLPNIPSDFPQCYNWTPPIMNYYDNNYNYYSN</sequence>
<dbReference type="Gene3D" id="2.60.40.420">
    <property type="entry name" value="Cupredoxins - blue copper proteins"/>
    <property type="match status" value="1"/>
</dbReference>
<dbReference type="InterPro" id="IPR008972">
    <property type="entry name" value="Cupredoxin"/>
</dbReference>
<evidence type="ECO:0000256" key="1">
    <source>
        <dbReference type="ARBA" id="ARBA00022723"/>
    </source>
</evidence>